<dbReference type="Proteomes" id="UP000030748">
    <property type="component" value="Unassembled WGS sequence"/>
</dbReference>
<accession>A0A022Q2J4</accession>
<dbReference type="OrthoDB" id="1105491at2759"/>
<dbReference type="PANTHER" id="PTHR34656:SF2">
    <property type="entry name" value="TRANSMEMBRANE PROTEIN"/>
    <property type="match status" value="1"/>
</dbReference>
<keyword evidence="1" id="KW-0812">Transmembrane</keyword>
<evidence type="ECO:0000256" key="1">
    <source>
        <dbReference type="SAM" id="Phobius"/>
    </source>
</evidence>
<keyword evidence="3" id="KW-1185">Reference proteome</keyword>
<feature type="transmembrane region" description="Helical" evidence="1">
    <location>
        <begin position="44"/>
        <end position="77"/>
    </location>
</feature>
<evidence type="ECO:0000313" key="3">
    <source>
        <dbReference type="Proteomes" id="UP000030748"/>
    </source>
</evidence>
<dbReference type="KEGG" id="egt:105974915"/>
<gene>
    <name evidence="2" type="ORF">MIMGU_mgv1a016010mg</name>
</gene>
<organism evidence="2 3">
    <name type="scientific">Erythranthe guttata</name>
    <name type="common">Yellow monkey flower</name>
    <name type="synonym">Mimulus guttatus</name>
    <dbReference type="NCBI Taxonomy" id="4155"/>
    <lineage>
        <taxon>Eukaryota</taxon>
        <taxon>Viridiplantae</taxon>
        <taxon>Streptophyta</taxon>
        <taxon>Embryophyta</taxon>
        <taxon>Tracheophyta</taxon>
        <taxon>Spermatophyta</taxon>
        <taxon>Magnoliopsida</taxon>
        <taxon>eudicotyledons</taxon>
        <taxon>Gunneridae</taxon>
        <taxon>Pentapetalae</taxon>
        <taxon>asterids</taxon>
        <taxon>lamiids</taxon>
        <taxon>Lamiales</taxon>
        <taxon>Phrymaceae</taxon>
        <taxon>Erythranthe</taxon>
    </lineage>
</organism>
<reference evidence="2 3" key="1">
    <citation type="journal article" date="2013" name="Proc. Natl. Acad. Sci. U.S.A.">
        <title>Fine-scale variation in meiotic recombination in Mimulus inferred from population shotgun sequencing.</title>
        <authorList>
            <person name="Hellsten U."/>
            <person name="Wright K.M."/>
            <person name="Jenkins J."/>
            <person name="Shu S."/>
            <person name="Yuan Y."/>
            <person name="Wessler S.R."/>
            <person name="Schmutz J."/>
            <person name="Willis J.H."/>
            <person name="Rokhsar D.S."/>
        </authorList>
    </citation>
    <scope>NUCLEOTIDE SEQUENCE [LARGE SCALE GENOMIC DNA]</scope>
    <source>
        <strain evidence="3">cv. DUN x IM62</strain>
    </source>
</reference>
<keyword evidence="1" id="KW-0472">Membrane</keyword>
<proteinExistence type="predicted"/>
<protein>
    <submittedName>
        <fullName evidence="2">Uncharacterized protein</fullName>
    </submittedName>
</protein>
<evidence type="ECO:0000313" key="2">
    <source>
        <dbReference type="EMBL" id="EYU22181.1"/>
    </source>
</evidence>
<name>A0A022Q2J4_ERYGU</name>
<dbReference type="eggNOG" id="ENOG502S8U0">
    <property type="taxonomic scope" value="Eukaryota"/>
</dbReference>
<dbReference type="AlphaFoldDB" id="A0A022Q2J4"/>
<keyword evidence="1" id="KW-1133">Transmembrane helix</keyword>
<dbReference type="EMBL" id="KI632211">
    <property type="protein sequence ID" value="EYU22181.1"/>
    <property type="molecule type" value="Genomic_DNA"/>
</dbReference>
<feature type="transmembrane region" description="Helical" evidence="1">
    <location>
        <begin position="110"/>
        <end position="129"/>
    </location>
</feature>
<dbReference type="PANTHER" id="PTHR34656">
    <property type="entry name" value="PYRROLINE-5-CARBOXYLATE REDUCTASE"/>
    <property type="match status" value="1"/>
</dbReference>
<sequence length="137" mass="15247">MNQITRTSSPTKCLFVFFLISFYVFFSSIDTISTYSSAYSYASILPLLVGFLLAISIVYAVRTTTLAWITVVVLLAFSGKRRRVLAKEGSEITLEVAMCFVKVVVKDKGLVAFAWATVIGMAIMAWFRVADQISYVI</sequence>
<feature type="transmembrane region" description="Helical" evidence="1">
    <location>
        <begin position="12"/>
        <end position="32"/>
    </location>
</feature>
<dbReference type="PhylomeDB" id="A0A022Q2J4"/>
<dbReference type="OMA" id="TADVAMC"/>